<evidence type="ECO:0000313" key="2">
    <source>
        <dbReference type="Proteomes" id="UP001175228"/>
    </source>
</evidence>
<gene>
    <name evidence="1" type="ORF">EDD18DRAFT_1108651</name>
</gene>
<accession>A0AA39PYT0</accession>
<keyword evidence="2" id="KW-1185">Reference proteome</keyword>
<evidence type="ECO:0000313" key="1">
    <source>
        <dbReference type="EMBL" id="KAK0492639.1"/>
    </source>
</evidence>
<protein>
    <submittedName>
        <fullName evidence="1">Uncharacterized protein</fullName>
    </submittedName>
</protein>
<reference evidence="1" key="1">
    <citation type="submission" date="2023-06" db="EMBL/GenBank/DDBJ databases">
        <authorList>
            <consortium name="Lawrence Berkeley National Laboratory"/>
            <person name="Ahrendt S."/>
            <person name="Sahu N."/>
            <person name="Indic B."/>
            <person name="Wong-Bajracharya J."/>
            <person name="Merenyi Z."/>
            <person name="Ke H.-M."/>
            <person name="Monk M."/>
            <person name="Kocsube S."/>
            <person name="Drula E."/>
            <person name="Lipzen A."/>
            <person name="Balint B."/>
            <person name="Henrissat B."/>
            <person name="Andreopoulos B."/>
            <person name="Martin F.M."/>
            <person name="Harder C.B."/>
            <person name="Rigling D."/>
            <person name="Ford K.L."/>
            <person name="Foster G.D."/>
            <person name="Pangilinan J."/>
            <person name="Papanicolaou A."/>
            <person name="Barry K."/>
            <person name="LaButti K."/>
            <person name="Viragh M."/>
            <person name="Koriabine M."/>
            <person name="Yan M."/>
            <person name="Riley R."/>
            <person name="Champramary S."/>
            <person name="Plett K.L."/>
            <person name="Tsai I.J."/>
            <person name="Slot J."/>
            <person name="Sipos G."/>
            <person name="Plett J."/>
            <person name="Nagy L.G."/>
            <person name="Grigoriev I.V."/>
        </authorList>
    </citation>
    <scope>NUCLEOTIDE SEQUENCE</scope>
    <source>
        <strain evidence="1">HWK02</strain>
    </source>
</reference>
<organism evidence="1 2">
    <name type="scientific">Armillaria luteobubalina</name>
    <dbReference type="NCBI Taxonomy" id="153913"/>
    <lineage>
        <taxon>Eukaryota</taxon>
        <taxon>Fungi</taxon>
        <taxon>Dikarya</taxon>
        <taxon>Basidiomycota</taxon>
        <taxon>Agaricomycotina</taxon>
        <taxon>Agaricomycetes</taxon>
        <taxon>Agaricomycetidae</taxon>
        <taxon>Agaricales</taxon>
        <taxon>Marasmiineae</taxon>
        <taxon>Physalacriaceae</taxon>
        <taxon>Armillaria</taxon>
    </lineage>
</organism>
<dbReference type="AlphaFoldDB" id="A0AA39PYT0"/>
<sequence length="167" mass="19080">MPSSVGRPRKYQTTGEQCLAHAASSACSYTRHKAQINKGRRKRYKRTKSKNEEFLNLIDRRPRVYAERLYREFMATVTDQSPQGDDTQLCDKLTKLGALIQDVSNYADKILNDVGVGKDLVEAQEIHDCMQEVEQWLEDILCGALEGVDVLLDAHQCRRLLYQTSTL</sequence>
<dbReference type="PROSITE" id="PS51257">
    <property type="entry name" value="PROKAR_LIPOPROTEIN"/>
    <property type="match status" value="1"/>
</dbReference>
<dbReference type="EMBL" id="JAUEPU010000028">
    <property type="protein sequence ID" value="KAK0492639.1"/>
    <property type="molecule type" value="Genomic_DNA"/>
</dbReference>
<name>A0AA39PYT0_9AGAR</name>
<dbReference type="Proteomes" id="UP001175228">
    <property type="component" value="Unassembled WGS sequence"/>
</dbReference>
<comment type="caution">
    <text evidence="1">The sequence shown here is derived from an EMBL/GenBank/DDBJ whole genome shotgun (WGS) entry which is preliminary data.</text>
</comment>
<proteinExistence type="predicted"/>